<reference evidence="2" key="1">
    <citation type="submission" date="2009-03" db="EMBL/GenBank/DDBJ databases">
        <title>Complete genome sequence of Edwardsiella ictaluri 93-146.</title>
        <authorList>
            <person name="Williams M.L."/>
            <person name="Gillaspy A.F."/>
            <person name="Dyer D.W."/>
            <person name="Thune R.L."/>
            <person name="Waldbieser G.C."/>
            <person name="Schuster S.C."/>
            <person name="Gipson J."/>
            <person name="Zaitshik J."/>
            <person name="Landry C."/>
            <person name="Lawrence M.L."/>
        </authorList>
    </citation>
    <scope>NUCLEOTIDE SEQUENCE [LARGE SCALE GENOMIC DNA]</scope>
    <source>
        <strain evidence="2">93-146</strain>
    </source>
</reference>
<accession>C5BBG8</accession>
<organism evidence="1 2">
    <name type="scientific">Edwardsiella ictaluri (strain 93-146)</name>
    <dbReference type="NCBI Taxonomy" id="634503"/>
    <lineage>
        <taxon>Bacteria</taxon>
        <taxon>Pseudomonadati</taxon>
        <taxon>Pseudomonadota</taxon>
        <taxon>Gammaproteobacteria</taxon>
        <taxon>Enterobacterales</taxon>
        <taxon>Hafniaceae</taxon>
        <taxon>Edwardsiella</taxon>
    </lineage>
</organism>
<evidence type="ECO:0000313" key="1">
    <source>
        <dbReference type="EMBL" id="ACR68203.1"/>
    </source>
</evidence>
<proteinExistence type="predicted"/>
<evidence type="ECO:0000313" key="2">
    <source>
        <dbReference type="Proteomes" id="UP000001485"/>
    </source>
</evidence>
<name>C5BBG8_EDWI9</name>
<reference evidence="1 2" key="2">
    <citation type="journal article" date="2012" name="J. Bacteriol.">
        <title>Genome Sequence of Edwardsiella ictaluri 93-146, a Strain Associated with a Natural Channel Catfish Outbreak of Enteric Septicemia of Catfish.</title>
        <authorList>
            <person name="Williams M.L."/>
            <person name="Gillaspy A.F."/>
            <person name="Dyer D.W."/>
            <person name="Thune R.L."/>
            <person name="Waldbieser G.C."/>
            <person name="Schuster S.C."/>
            <person name="Gipson J."/>
            <person name="Zaitshik J."/>
            <person name="Landry C."/>
            <person name="Banes M.M."/>
            <person name="Lawrence M.L."/>
        </authorList>
    </citation>
    <scope>NUCLEOTIDE SEQUENCE [LARGE SCALE GENOMIC DNA]</scope>
    <source>
        <strain evidence="1 2">93-146</strain>
    </source>
</reference>
<protein>
    <submittedName>
        <fullName evidence="1">Uncharacterized protein</fullName>
    </submittedName>
</protein>
<dbReference type="KEGG" id="eic:NT01EI_0990"/>
<dbReference type="HOGENOM" id="CLU_2787208_0_0_6"/>
<sequence length="68" mass="7855">MFRTLLFFCTIGIAYFSPWFLLQISLTELFFLHLLTLWRAAFVKNSRALPPVRAGGAAWHMPARNVDI</sequence>
<dbReference type="AlphaFoldDB" id="C5BBG8"/>
<gene>
    <name evidence="1" type="ordered locus">NT01EI_0990</name>
</gene>
<dbReference type="Proteomes" id="UP000001485">
    <property type="component" value="Chromosome"/>
</dbReference>
<dbReference type="EMBL" id="CP001600">
    <property type="protein sequence ID" value="ACR68203.1"/>
    <property type="molecule type" value="Genomic_DNA"/>
</dbReference>